<evidence type="ECO:0000256" key="2">
    <source>
        <dbReference type="PROSITE-ProRule" id="PRU00259"/>
    </source>
</evidence>
<feature type="non-terminal residue" evidence="6">
    <location>
        <position position="1"/>
    </location>
</feature>
<dbReference type="EMBL" id="RHFK02000009">
    <property type="protein sequence ID" value="TWW71100.1"/>
    <property type="molecule type" value="Genomic_DNA"/>
</dbReference>
<reference evidence="6 7" key="1">
    <citation type="submission" date="2019-04" db="EMBL/GenBank/DDBJ databases">
        <title>Chromosome genome assembly for Takifugu flavidus.</title>
        <authorList>
            <person name="Xiao S."/>
        </authorList>
    </citation>
    <scope>NUCLEOTIDE SEQUENCE [LARGE SCALE GENOMIC DNA]</scope>
    <source>
        <strain evidence="6">HTHZ2018</strain>
        <tissue evidence="6">Muscle</tissue>
    </source>
</reference>
<dbReference type="InterPro" id="IPR055445">
    <property type="entry name" value="ARM_ARMC5"/>
</dbReference>
<organism evidence="6 7">
    <name type="scientific">Takifugu flavidus</name>
    <name type="common">sansaifugu</name>
    <dbReference type="NCBI Taxonomy" id="433684"/>
    <lineage>
        <taxon>Eukaryota</taxon>
        <taxon>Metazoa</taxon>
        <taxon>Chordata</taxon>
        <taxon>Craniata</taxon>
        <taxon>Vertebrata</taxon>
        <taxon>Euteleostomi</taxon>
        <taxon>Actinopterygii</taxon>
        <taxon>Neopterygii</taxon>
        <taxon>Teleostei</taxon>
        <taxon>Neoteleostei</taxon>
        <taxon>Acanthomorphata</taxon>
        <taxon>Eupercaria</taxon>
        <taxon>Tetraodontiformes</taxon>
        <taxon>Tetradontoidea</taxon>
        <taxon>Tetraodontidae</taxon>
        <taxon>Takifugu</taxon>
    </lineage>
</organism>
<sequence>RRTEMKVTKEIDSSTNEMAQFSPLHIESKTAATAVLLLNSVEEHILVKACNGIRIFAEKGEENKVSLVGLGALDPLCQLIAHSNVLVRRKAIITLGTMATSSEVKNALKEIEVIPSIVDSLSLEDVVVHEFATLCLASLSVDYDFKAKIIDSKGLPPLVQLLSSPDNDVQKNSLEVIYNLVQHLALKTLQYITTEEKTLITFREQQGLEKLMDILSNADFTDLHVEALQVFFNCLSDSESEQEIHQNGGLERLIEFILTSTEPEIHFIAIKCITRVAEKSDSPKLKKHNVEEILVNLLSAAEDNIVKAAICEAVKVMSPNQASKDCFRDRGAIPEIVKLLNSENVGLKEEATRALCGLTNSSNLNALAVFEAGGHKKLISQLCGGGPAIVANSAAALCNMAEQKVIRCSILSHGGIQALVEPLNSTSTQVLVNTLHCLLALACETKTRTQLQSAGGLQPLVNLLRSNDKEVLQNACIAIKTFASDEPTAAQIYQLGAMEMLQDINQSQNRRSRFSKMALITLLNFNLPVKYALMGHLASTDKITDGFYDVGKVQAVDKILTLEELSKQPVNNRRPIIFINSGVGRKPVTINEGREDASPEMPTSNKKSQKTPKKPVTKYEGREDASPEISTSKTSQKTPKKKKEDNSPKDMVFPLSPKDTPWEMKDDTTLQGLVKEVEESILSLDDEREKFAALARLVSEVMGGEVQMEKLHEFPWGLHLSELKVELQSNLIPIGLVRYGFFCHRALLFKV</sequence>
<dbReference type="PANTHER" id="PTHR46618">
    <property type="entry name" value="ARMADILLO REPEAT-CONTAINING PROTEIN 3"/>
    <property type="match status" value="1"/>
</dbReference>
<feature type="repeat" description="ARM" evidence="2">
    <location>
        <begin position="153"/>
        <end position="180"/>
    </location>
</feature>
<dbReference type="Pfam" id="PF14381">
    <property type="entry name" value="EDR1_CTR1_ARMC3_pept"/>
    <property type="match status" value="1"/>
</dbReference>
<dbReference type="InterPro" id="IPR000225">
    <property type="entry name" value="Armadillo"/>
</dbReference>
<feature type="domain" description="EDR1/CTR1/ARMC3-like peptidase-like" evidence="4">
    <location>
        <begin position="664"/>
        <end position="751"/>
    </location>
</feature>
<evidence type="ECO:0000313" key="6">
    <source>
        <dbReference type="EMBL" id="TWW71100.1"/>
    </source>
</evidence>
<proteinExistence type="predicted"/>
<evidence type="ECO:0000259" key="4">
    <source>
        <dbReference type="Pfam" id="PF14381"/>
    </source>
</evidence>
<dbReference type="Proteomes" id="UP000324091">
    <property type="component" value="Chromosome 17"/>
</dbReference>
<dbReference type="SMART" id="SM00185">
    <property type="entry name" value="ARM"/>
    <property type="match status" value="8"/>
</dbReference>
<comment type="caution">
    <text evidence="6">The sequence shown here is derived from an EMBL/GenBank/DDBJ whole genome shotgun (WGS) entry which is preliminary data.</text>
</comment>
<keyword evidence="1" id="KW-0677">Repeat</keyword>
<evidence type="ECO:0000256" key="3">
    <source>
        <dbReference type="SAM" id="MobiDB-lite"/>
    </source>
</evidence>
<evidence type="ECO:0000313" key="7">
    <source>
        <dbReference type="Proteomes" id="UP000324091"/>
    </source>
</evidence>
<dbReference type="PANTHER" id="PTHR46618:SF1">
    <property type="entry name" value="ARMADILLO REPEAT-CONTAINING PROTEIN 3"/>
    <property type="match status" value="1"/>
</dbReference>
<dbReference type="Pfam" id="PF24768">
    <property type="entry name" value="ARM_ARMC5"/>
    <property type="match status" value="1"/>
</dbReference>
<feature type="repeat" description="ARM" evidence="2">
    <location>
        <begin position="331"/>
        <end position="373"/>
    </location>
</feature>
<dbReference type="Pfam" id="PF00514">
    <property type="entry name" value="Arm"/>
    <property type="match status" value="1"/>
</dbReference>
<dbReference type="PROSITE" id="PS50176">
    <property type="entry name" value="ARM_REPEAT"/>
    <property type="match status" value="3"/>
</dbReference>
<dbReference type="SUPFAM" id="SSF48371">
    <property type="entry name" value="ARM repeat"/>
    <property type="match status" value="1"/>
</dbReference>
<accession>A0A5C6NZ24</accession>
<feature type="compositionally biased region" description="Basic residues" evidence="3">
    <location>
        <begin position="607"/>
        <end position="616"/>
    </location>
</feature>
<dbReference type="InterPro" id="IPR052441">
    <property type="entry name" value="Armadillo-Ser/Thr_Kinase"/>
</dbReference>
<name>A0A5C6NZ24_9TELE</name>
<keyword evidence="7" id="KW-1185">Reference proteome</keyword>
<dbReference type="InterPro" id="IPR016024">
    <property type="entry name" value="ARM-type_fold"/>
</dbReference>
<feature type="repeat" description="ARM" evidence="2">
    <location>
        <begin position="455"/>
        <end position="497"/>
    </location>
</feature>
<evidence type="ECO:0000259" key="5">
    <source>
        <dbReference type="Pfam" id="PF24768"/>
    </source>
</evidence>
<protein>
    <submittedName>
        <fullName evidence="6">Armadillo repeat-containing protein 3</fullName>
    </submittedName>
</protein>
<evidence type="ECO:0000256" key="1">
    <source>
        <dbReference type="ARBA" id="ARBA00022737"/>
    </source>
</evidence>
<dbReference type="AlphaFoldDB" id="A0A5C6NZ24"/>
<feature type="region of interest" description="Disordered" evidence="3">
    <location>
        <begin position="587"/>
        <end position="661"/>
    </location>
</feature>
<dbReference type="Gene3D" id="1.25.10.10">
    <property type="entry name" value="Leucine-rich Repeat Variant"/>
    <property type="match status" value="3"/>
</dbReference>
<dbReference type="InterPro" id="IPR011989">
    <property type="entry name" value="ARM-like"/>
</dbReference>
<feature type="domain" description="ARMC5-like ARM-repeats" evidence="5">
    <location>
        <begin position="228"/>
        <end position="497"/>
    </location>
</feature>
<gene>
    <name evidence="6" type="ORF">D4764_17G0005830</name>
</gene>
<dbReference type="InterPro" id="IPR055164">
    <property type="entry name" value="EDR1/CTR1/ARMC3-like_pept-like"/>
</dbReference>